<dbReference type="Pfam" id="PF00023">
    <property type="entry name" value="Ank"/>
    <property type="match status" value="1"/>
</dbReference>
<evidence type="ECO:0000256" key="2">
    <source>
        <dbReference type="PROSITE-ProRule" id="PRU00023"/>
    </source>
</evidence>
<dbReference type="PANTHER" id="PTHR46082:SF11">
    <property type="entry name" value="AAA+ ATPASE DOMAIN-CONTAINING PROTEIN-RELATED"/>
    <property type="match status" value="1"/>
</dbReference>
<reference evidence="4" key="2">
    <citation type="submission" date="2020-05" db="EMBL/GenBank/DDBJ databases">
        <authorList>
            <person name="Kim H.-S."/>
            <person name="Proctor R.H."/>
            <person name="Brown D.W."/>
        </authorList>
    </citation>
    <scope>NUCLEOTIDE SEQUENCE</scope>
    <source>
        <strain evidence="4">NRRL 20472</strain>
    </source>
</reference>
<dbReference type="SUPFAM" id="SSF53167">
    <property type="entry name" value="Purine and uridine phosphorylases"/>
    <property type="match status" value="1"/>
</dbReference>
<dbReference type="Pfam" id="PF12796">
    <property type="entry name" value="Ank_2"/>
    <property type="match status" value="1"/>
</dbReference>
<dbReference type="CDD" id="cd00267">
    <property type="entry name" value="ABC_ATPase"/>
    <property type="match status" value="1"/>
</dbReference>
<feature type="repeat" description="ANK" evidence="2">
    <location>
        <begin position="1051"/>
        <end position="1079"/>
    </location>
</feature>
<gene>
    <name evidence="4" type="ORF">FSARC_11795</name>
</gene>
<dbReference type="InterPro" id="IPR007111">
    <property type="entry name" value="NACHT_NTPase"/>
</dbReference>
<evidence type="ECO:0000313" key="5">
    <source>
        <dbReference type="Proteomes" id="UP000622797"/>
    </source>
</evidence>
<dbReference type="GO" id="GO:0009116">
    <property type="term" value="P:nucleoside metabolic process"/>
    <property type="evidence" value="ECO:0007669"/>
    <property type="project" value="InterPro"/>
</dbReference>
<feature type="repeat" description="ANK" evidence="2">
    <location>
        <begin position="952"/>
        <end position="984"/>
    </location>
</feature>
<evidence type="ECO:0000256" key="1">
    <source>
        <dbReference type="ARBA" id="ARBA00022737"/>
    </source>
</evidence>
<name>A0A8H4TDI5_9HYPO</name>
<sequence>MSQVNNYTVGWISAITPELVAARAFLDESHAPLKAAAQGDDNTYCLGRMGEHNVVIACLPRSEYGTTSAATVAKDMMRTFPNIRIGLMVGIGGGAPSDDHDVRLGDIVVSARSGSRGGVFQYDYGKAIQNQPFSSTGVLNQPPQLLLTAAAQLEVDHVMDGHNFNNAIEAILVNRPNLRGLYSRPTPESDRLYRPDVVHPNSPKKCVDVCSSDPDHLVSRAPRNEFENNPAIHYGLIASANTLMKNALLRDKLAADEEVLCFEMEAAGLMNHYPCLVIRGICDYSDSHKNKAWQGFAAIAAAAYAKDLLAKIPPSQVEAEKPIGQALDSIQSSVNEAIYMLSAMKTDQLTLFSTIKLDEHARKVKDWLDPADYSTSCRVAQDKQLRGTGLWIFDSPFFKEWQTMARQHLWIHGLSGCGKTTLMSNMFKQIQRTQGKITLGFFFYFSDKNKQTLHSLLRSLAFQLFLSGQNAEKQVDELFEDCRYGREEPSTKALSKCIASIAKDIGDLVIIIDALDECDPEQEQRQVLSWIKEFSKTNTQLLVSSRPEDIFKEIIPGTFGKDNCIALDMTAIDADIYAFVENELQRPDGHFVNTRFTEDVLQEVHDQVGRGSNGSFRWAECQMRDLASCYTSNDLRKALKILPKDLKSTYERSMDKIHHLQKCSATRLLQFLVYAKRPLRLSEAIEVIATEMEGTAPRFHTSNRLPIPTDILRYCPSLVEITSVARDEGSIQELHLAHFSVKEFLLDRDECAQPVSDINITQTCLAYLRDIQGSSVQTKIDFPMAAYIADVWIQYAGPAEVSKDVVNQIVRFVKNQTTFQRWVLLRYADHNLEAMSGPVHASVLYEVCLGGLAETAKVLINEGADVNVRGEEYDCPLQAASRGGHRDTVRLLLDHGADVNAQGGAEGNAIQAACAAGHYYVVELLIERGADVNPENGITITQKGSIRIPNGRFNNPLDAAAAGGHFEVVQLLLDKGADVDARSTWNYFSEKAKANGIRLASDILPYMLDHEVRIIVAGGSTNILYSASYKERVKYVKDRMVNHVTSISGGDYKTPLAAAKGQDHEEVVELLLRYGAQSL</sequence>
<dbReference type="SUPFAM" id="SSF48403">
    <property type="entry name" value="Ankyrin repeat"/>
    <property type="match status" value="1"/>
</dbReference>
<dbReference type="PROSITE" id="PS50297">
    <property type="entry name" value="ANK_REP_REGION"/>
    <property type="match status" value="4"/>
</dbReference>
<dbReference type="GO" id="GO:0003824">
    <property type="term" value="F:catalytic activity"/>
    <property type="evidence" value="ECO:0007669"/>
    <property type="project" value="InterPro"/>
</dbReference>
<dbReference type="Pfam" id="PF24883">
    <property type="entry name" value="NPHP3_N"/>
    <property type="match status" value="1"/>
</dbReference>
<feature type="repeat" description="ANK" evidence="2">
    <location>
        <begin position="905"/>
        <end position="937"/>
    </location>
</feature>
<dbReference type="InterPro" id="IPR053137">
    <property type="entry name" value="NLR-like"/>
</dbReference>
<dbReference type="PROSITE" id="PS50088">
    <property type="entry name" value="ANK_REPEAT"/>
    <property type="match status" value="4"/>
</dbReference>
<dbReference type="Gene3D" id="1.25.40.20">
    <property type="entry name" value="Ankyrin repeat-containing domain"/>
    <property type="match status" value="2"/>
</dbReference>
<dbReference type="SUPFAM" id="SSF52540">
    <property type="entry name" value="P-loop containing nucleoside triphosphate hydrolases"/>
    <property type="match status" value="1"/>
</dbReference>
<keyword evidence="2" id="KW-0040">ANK repeat</keyword>
<feature type="repeat" description="ANK" evidence="2">
    <location>
        <begin position="872"/>
        <end position="904"/>
    </location>
</feature>
<dbReference type="Gene3D" id="3.40.50.1580">
    <property type="entry name" value="Nucleoside phosphorylase domain"/>
    <property type="match status" value="1"/>
</dbReference>
<dbReference type="InterPro" id="IPR002110">
    <property type="entry name" value="Ankyrin_rpt"/>
</dbReference>
<reference evidence="4" key="1">
    <citation type="journal article" date="2020" name="BMC Genomics">
        <title>Correction to: Identification and distribution of gene clusters required for synthesis of sphingolipid metabolism inhibitors in diverse species of the filamentous fungus Fusarium.</title>
        <authorList>
            <person name="Kim H.S."/>
            <person name="Lohmar J.M."/>
            <person name="Busman M."/>
            <person name="Brown D.W."/>
            <person name="Naumann T.A."/>
            <person name="Divon H.H."/>
            <person name="Lysoe E."/>
            <person name="Uhlig S."/>
            <person name="Proctor R.H."/>
        </authorList>
    </citation>
    <scope>NUCLEOTIDE SEQUENCE</scope>
    <source>
        <strain evidence="4">NRRL 20472</strain>
    </source>
</reference>
<dbReference type="InterPro" id="IPR054471">
    <property type="entry name" value="GPIID_WHD"/>
</dbReference>
<dbReference type="PROSITE" id="PS50837">
    <property type="entry name" value="NACHT"/>
    <property type="match status" value="1"/>
</dbReference>
<dbReference type="InterPro" id="IPR027417">
    <property type="entry name" value="P-loop_NTPase"/>
</dbReference>
<dbReference type="InterPro" id="IPR035994">
    <property type="entry name" value="Nucleoside_phosphorylase_sf"/>
</dbReference>
<proteinExistence type="predicted"/>
<evidence type="ECO:0000313" key="4">
    <source>
        <dbReference type="EMBL" id="KAF4955647.1"/>
    </source>
</evidence>
<dbReference type="EMBL" id="JABEXW010000772">
    <property type="protein sequence ID" value="KAF4955647.1"/>
    <property type="molecule type" value="Genomic_DNA"/>
</dbReference>
<dbReference type="OrthoDB" id="194358at2759"/>
<evidence type="ECO:0000259" key="3">
    <source>
        <dbReference type="PROSITE" id="PS50837"/>
    </source>
</evidence>
<organism evidence="4 5">
    <name type="scientific">Fusarium sarcochroum</name>
    <dbReference type="NCBI Taxonomy" id="1208366"/>
    <lineage>
        <taxon>Eukaryota</taxon>
        <taxon>Fungi</taxon>
        <taxon>Dikarya</taxon>
        <taxon>Ascomycota</taxon>
        <taxon>Pezizomycotina</taxon>
        <taxon>Sordariomycetes</taxon>
        <taxon>Hypocreomycetidae</taxon>
        <taxon>Hypocreales</taxon>
        <taxon>Nectriaceae</taxon>
        <taxon>Fusarium</taxon>
        <taxon>Fusarium lateritium species complex</taxon>
    </lineage>
</organism>
<dbReference type="SMART" id="SM00248">
    <property type="entry name" value="ANK"/>
    <property type="match status" value="5"/>
</dbReference>
<dbReference type="Proteomes" id="UP000622797">
    <property type="component" value="Unassembled WGS sequence"/>
</dbReference>
<dbReference type="Pfam" id="PF22939">
    <property type="entry name" value="WHD_GPIID"/>
    <property type="match status" value="1"/>
</dbReference>
<dbReference type="InterPro" id="IPR036770">
    <property type="entry name" value="Ankyrin_rpt-contain_sf"/>
</dbReference>
<keyword evidence="1" id="KW-0677">Repeat</keyword>
<dbReference type="AlphaFoldDB" id="A0A8H4TDI5"/>
<comment type="caution">
    <text evidence="4">The sequence shown here is derived from an EMBL/GenBank/DDBJ whole genome shotgun (WGS) entry which is preliminary data.</text>
</comment>
<keyword evidence="5" id="KW-1185">Reference proteome</keyword>
<dbReference type="Gene3D" id="3.40.50.300">
    <property type="entry name" value="P-loop containing nucleotide triphosphate hydrolases"/>
    <property type="match status" value="1"/>
</dbReference>
<accession>A0A8H4TDI5</accession>
<dbReference type="PANTHER" id="PTHR46082">
    <property type="entry name" value="ATP/GTP-BINDING PROTEIN-RELATED"/>
    <property type="match status" value="1"/>
</dbReference>
<protein>
    <recommendedName>
        <fullName evidence="3">NACHT domain-containing protein</fullName>
    </recommendedName>
</protein>
<dbReference type="InterPro" id="IPR056884">
    <property type="entry name" value="NPHP3-like_N"/>
</dbReference>
<feature type="domain" description="NACHT" evidence="3">
    <location>
        <begin position="407"/>
        <end position="547"/>
    </location>
</feature>